<keyword evidence="2" id="KW-0285">Flavoprotein</keyword>
<reference evidence="7 8" key="1">
    <citation type="submission" date="2016-07" db="EMBL/GenBank/DDBJ databases">
        <title>Pervasive Adenine N6-methylation of Active Genes in Fungi.</title>
        <authorList>
            <consortium name="DOE Joint Genome Institute"/>
            <person name="Mondo S.J."/>
            <person name="Dannebaum R.O."/>
            <person name="Kuo R.C."/>
            <person name="Labutti K."/>
            <person name="Haridas S."/>
            <person name="Kuo A."/>
            <person name="Salamov A."/>
            <person name="Ahrendt S.R."/>
            <person name="Lipzen A."/>
            <person name="Sullivan W."/>
            <person name="Andreopoulos W.B."/>
            <person name="Clum A."/>
            <person name="Lindquist E."/>
            <person name="Daum C."/>
            <person name="Ramamoorthy G.K."/>
            <person name="Gryganskyi A."/>
            <person name="Culley D."/>
            <person name="Magnuson J.K."/>
            <person name="James T.Y."/>
            <person name="O'Malley M.A."/>
            <person name="Stajich J.E."/>
            <person name="Spatafora J.W."/>
            <person name="Visel A."/>
            <person name="Grigoriev I.V."/>
        </authorList>
    </citation>
    <scope>NUCLEOTIDE SEQUENCE [LARGE SCALE GENOMIC DNA]</scope>
    <source>
        <strain evidence="7 8">NRRL 3116</strain>
    </source>
</reference>
<feature type="domain" description="FAD-binding" evidence="6">
    <location>
        <begin position="9"/>
        <end position="171"/>
    </location>
</feature>
<proteinExistence type="inferred from homology"/>
<organism evidence="7 8">
    <name type="scientific">Lobosporangium transversale</name>
    <dbReference type="NCBI Taxonomy" id="64571"/>
    <lineage>
        <taxon>Eukaryota</taxon>
        <taxon>Fungi</taxon>
        <taxon>Fungi incertae sedis</taxon>
        <taxon>Mucoromycota</taxon>
        <taxon>Mortierellomycotina</taxon>
        <taxon>Mortierellomycetes</taxon>
        <taxon>Mortierellales</taxon>
        <taxon>Mortierellaceae</taxon>
        <taxon>Lobosporangium</taxon>
    </lineage>
</organism>
<evidence type="ECO:0000256" key="3">
    <source>
        <dbReference type="ARBA" id="ARBA00022827"/>
    </source>
</evidence>
<dbReference type="InParanoid" id="A0A1Y2H4I9"/>
<dbReference type="PRINTS" id="PR00420">
    <property type="entry name" value="RNGMNOXGNASE"/>
</dbReference>
<evidence type="ECO:0000256" key="2">
    <source>
        <dbReference type="ARBA" id="ARBA00022630"/>
    </source>
</evidence>
<dbReference type="PANTHER" id="PTHR47356">
    <property type="entry name" value="FAD-DEPENDENT MONOOXYGENASE ASQG-RELATED"/>
    <property type="match status" value="1"/>
</dbReference>
<dbReference type="InterPro" id="IPR002938">
    <property type="entry name" value="FAD-bd"/>
</dbReference>
<sequence>MNTRTNPPNVMIVGGGIAGLFLGTLLERANIPYTIFERATTVKTLGAILALNVNILPVFEQLGLFDELKKISFSIPGMHLYNEDMTKIRYKEGKAFVDKVGYQTFVFSRPEFYNLLLAQVPSHKILFGKKVLSIEHPAEGGVIIHCSDNSSYLGDIIVGADGAYSGVRQSLYKYLRQQNLLPISDTLGFKIGYMTMVGTTDPLDNEKIPDLKDNYTHFRFVFGKGKPYTSSAADDMAFRTSEWGPEGNDDLIKEVYNFPTSYGPLGQIVDATPRNRISKVFLEEKLFETWYHGRTVLIGDAAHKMSPSRGQGAVNALQDAVILANCLYEIADCATPQNITAAFQDYKEQRHPYVEFQFKSSKMQGKIMFGQKWSDRLLRQLIMGYMPTSFLNRDGLKAAGYRPQCTFLPLAPQRGTCTILPQKSSRRYAAEQTKESERLHGDIAIQK</sequence>
<keyword evidence="8" id="KW-1185">Reference proteome</keyword>
<accession>A0A1Y2H4I9</accession>
<dbReference type="AlphaFoldDB" id="A0A1Y2H4I9"/>
<evidence type="ECO:0000256" key="5">
    <source>
        <dbReference type="SAM" id="MobiDB-lite"/>
    </source>
</evidence>
<comment type="similarity">
    <text evidence="1">Belongs to the paxM FAD-dependent monooxygenase family.</text>
</comment>
<feature type="compositionally biased region" description="Basic and acidic residues" evidence="5">
    <location>
        <begin position="428"/>
        <end position="441"/>
    </location>
</feature>
<evidence type="ECO:0000256" key="1">
    <source>
        <dbReference type="ARBA" id="ARBA00007992"/>
    </source>
</evidence>
<dbReference type="InterPro" id="IPR050562">
    <property type="entry name" value="FAD_mOase_fung"/>
</dbReference>
<dbReference type="EMBL" id="MCFF01000003">
    <property type="protein sequence ID" value="ORZ27962.1"/>
    <property type="molecule type" value="Genomic_DNA"/>
</dbReference>
<gene>
    <name evidence="7" type="ORF">BCR41DRAFT_392420</name>
</gene>
<dbReference type="GO" id="GO:0004497">
    <property type="term" value="F:monooxygenase activity"/>
    <property type="evidence" value="ECO:0007669"/>
    <property type="project" value="InterPro"/>
</dbReference>
<dbReference type="SUPFAM" id="SSF51905">
    <property type="entry name" value="FAD/NAD(P)-binding domain"/>
    <property type="match status" value="1"/>
</dbReference>
<dbReference type="OrthoDB" id="655030at2759"/>
<feature type="region of interest" description="Disordered" evidence="5">
    <location>
        <begin position="428"/>
        <end position="447"/>
    </location>
</feature>
<dbReference type="Proteomes" id="UP000193648">
    <property type="component" value="Unassembled WGS sequence"/>
</dbReference>
<dbReference type="RefSeq" id="XP_021885665.1">
    <property type="nucleotide sequence ID" value="XM_022028451.1"/>
</dbReference>
<dbReference type="PANTHER" id="PTHR47356:SF2">
    <property type="entry name" value="FAD-BINDING DOMAIN-CONTAINING PROTEIN-RELATED"/>
    <property type="match status" value="1"/>
</dbReference>
<keyword evidence="4" id="KW-0560">Oxidoreductase</keyword>
<dbReference type="Gene3D" id="3.50.50.60">
    <property type="entry name" value="FAD/NAD(P)-binding domain"/>
    <property type="match status" value="1"/>
</dbReference>
<protein>
    <recommendedName>
        <fullName evidence="6">FAD-binding domain-containing protein</fullName>
    </recommendedName>
</protein>
<name>A0A1Y2H4I9_9FUNG</name>
<dbReference type="GeneID" id="33570294"/>
<dbReference type="Pfam" id="PF01494">
    <property type="entry name" value="FAD_binding_3"/>
    <property type="match status" value="2"/>
</dbReference>
<dbReference type="STRING" id="64571.A0A1Y2H4I9"/>
<dbReference type="GO" id="GO:0071949">
    <property type="term" value="F:FAD binding"/>
    <property type="evidence" value="ECO:0007669"/>
    <property type="project" value="InterPro"/>
</dbReference>
<evidence type="ECO:0000313" key="7">
    <source>
        <dbReference type="EMBL" id="ORZ27962.1"/>
    </source>
</evidence>
<dbReference type="InterPro" id="IPR036188">
    <property type="entry name" value="FAD/NAD-bd_sf"/>
</dbReference>
<evidence type="ECO:0000259" key="6">
    <source>
        <dbReference type="Pfam" id="PF01494"/>
    </source>
</evidence>
<evidence type="ECO:0000256" key="4">
    <source>
        <dbReference type="ARBA" id="ARBA00023002"/>
    </source>
</evidence>
<comment type="caution">
    <text evidence="7">The sequence shown here is derived from an EMBL/GenBank/DDBJ whole genome shotgun (WGS) entry which is preliminary data.</text>
</comment>
<feature type="domain" description="FAD-binding" evidence="6">
    <location>
        <begin position="276"/>
        <end position="354"/>
    </location>
</feature>
<evidence type="ECO:0000313" key="8">
    <source>
        <dbReference type="Proteomes" id="UP000193648"/>
    </source>
</evidence>
<keyword evidence="3" id="KW-0274">FAD</keyword>